<organism evidence="1 2">
    <name type="scientific">Tribonema minus</name>
    <dbReference type="NCBI Taxonomy" id="303371"/>
    <lineage>
        <taxon>Eukaryota</taxon>
        <taxon>Sar</taxon>
        <taxon>Stramenopiles</taxon>
        <taxon>Ochrophyta</taxon>
        <taxon>PX clade</taxon>
        <taxon>Xanthophyceae</taxon>
        <taxon>Tribonematales</taxon>
        <taxon>Tribonemataceae</taxon>
        <taxon>Tribonema</taxon>
    </lineage>
</organism>
<dbReference type="AlphaFoldDB" id="A0A835YUV3"/>
<evidence type="ECO:0000313" key="2">
    <source>
        <dbReference type="Proteomes" id="UP000664859"/>
    </source>
</evidence>
<gene>
    <name evidence="1" type="ORF">JKP88DRAFT_241660</name>
</gene>
<protein>
    <submittedName>
        <fullName evidence="1">Uncharacterized protein</fullName>
    </submittedName>
</protein>
<accession>A0A835YUV3</accession>
<sequence>MTRSKHPYPTDVPDYQLVPTAPVTSGCMVSTWEPRDELDCCVSFTDDDEVLCTAYERVVWTVAGVHPDSGRVTLVCGGGAGPDGEIRPNKDYDAADWKEAWITGEVSPWEPQVGELVLYYSSSCADKKAMPSIAQVIAHAGPASHPMSVLEGG</sequence>
<comment type="caution">
    <text evidence="1">The sequence shown here is derived from an EMBL/GenBank/DDBJ whole genome shotgun (WGS) entry which is preliminary data.</text>
</comment>
<evidence type="ECO:0000313" key="1">
    <source>
        <dbReference type="EMBL" id="KAG5181409.1"/>
    </source>
</evidence>
<name>A0A835YUV3_9STRA</name>
<dbReference type="Proteomes" id="UP000664859">
    <property type="component" value="Unassembled WGS sequence"/>
</dbReference>
<proteinExistence type="predicted"/>
<dbReference type="PROSITE" id="PS51257">
    <property type="entry name" value="PROKAR_LIPOPROTEIN"/>
    <property type="match status" value="1"/>
</dbReference>
<reference evidence="1" key="1">
    <citation type="submission" date="2021-02" db="EMBL/GenBank/DDBJ databases">
        <title>First Annotated Genome of the Yellow-green Alga Tribonema minus.</title>
        <authorList>
            <person name="Mahan K.M."/>
        </authorList>
    </citation>
    <scope>NUCLEOTIDE SEQUENCE</scope>
    <source>
        <strain evidence="1">UTEX B ZZ1240</strain>
    </source>
</reference>
<dbReference type="EMBL" id="JAFCMP010000334">
    <property type="protein sequence ID" value="KAG5181409.1"/>
    <property type="molecule type" value="Genomic_DNA"/>
</dbReference>
<keyword evidence="2" id="KW-1185">Reference proteome</keyword>